<proteinExistence type="predicted"/>
<comment type="caution">
    <text evidence="2">The sequence shown here is derived from an EMBL/GenBank/DDBJ whole genome shotgun (WGS) entry which is preliminary data.</text>
</comment>
<dbReference type="Gene3D" id="3.50.30.30">
    <property type="match status" value="1"/>
</dbReference>
<evidence type="ECO:0000313" key="3">
    <source>
        <dbReference type="Proteomes" id="UP000649617"/>
    </source>
</evidence>
<dbReference type="InterPro" id="IPR003137">
    <property type="entry name" value="PA_domain"/>
</dbReference>
<dbReference type="Pfam" id="PF02225">
    <property type="entry name" value="PA"/>
    <property type="match status" value="1"/>
</dbReference>
<name>A0A812S3X4_SYMPI</name>
<dbReference type="OrthoDB" id="10013407at2759"/>
<evidence type="ECO:0000313" key="2">
    <source>
        <dbReference type="EMBL" id="CAE7464040.1"/>
    </source>
</evidence>
<dbReference type="EMBL" id="CAJNIZ010022769">
    <property type="protein sequence ID" value="CAE7464040.1"/>
    <property type="molecule type" value="Genomic_DNA"/>
</dbReference>
<accession>A0A812S3X4</accession>
<dbReference type="Proteomes" id="UP000649617">
    <property type="component" value="Unassembled WGS sequence"/>
</dbReference>
<gene>
    <name evidence="2" type="ORF">SPIL2461_LOCUS11632</name>
</gene>
<dbReference type="AlphaFoldDB" id="A0A812S3X4"/>
<organism evidence="2 3">
    <name type="scientific">Symbiodinium pilosum</name>
    <name type="common">Dinoflagellate</name>
    <dbReference type="NCBI Taxonomy" id="2952"/>
    <lineage>
        <taxon>Eukaryota</taxon>
        <taxon>Sar</taxon>
        <taxon>Alveolata</taxon>
        <taxon>Dinophyceae</taxon>
        <taxon>Suessiales</taxon>
        <taxon>Symbiodiniaceae</taxon>
        <taxon>Symbiodinium</taxon>
    </lineage>
</organism>
<keyword evidence="3" id="KW-1185">Reference proteome</keyword>
<protein>
    <recommendedName>
        <fullName evidence="1">PA domain-containing protein</fullName>
    </recommendedName>
</protein>
<sequence length="183" mass="20437">MRAEASADLPPAVVAVGTADFLEIDGQEPLSCVPADWSERILKMRYKSEVGVLCEAPMHYSQKNEFGLRPWGSEAKGKVVVAIRGEVEFETLARRAEESRAVGLVIVDNEDEWDGDFEMTLEERHRPPPGVPAVLVPKTSRSKLREGLKVKIVRKVERSLSSSEEKLVQFLRLRGVEVGLQLQ</sequence>
<reference evidence="2" key="1">
    <citation type="submission" date="2021-02" db="EMBL/GenBank/DDBJ databases">
        <authorList>
            <person name="Dougan E. K."/>
            <person name="Rhodes N."/>
            <person name="Thang M."/>
            <person name="Chan C."/>
        </authorList>
    </citation>
    <scope>NUCLEOTIDE SEQUENCE</scope>
</reference>
<evidence type="ECO:0000259" key="1">
    <source>
        <dbReference type="Pfam" id="PF02225"/>
    </source>
</evidence>
<feature type="domain" description="PA" evidence="1">
    <location>
        <begin position="65"/>
        <end position="140"/>
    </location>
</feature>